<dbReference type="InterPro" id="IPR047324">
    <property type="entry name" value="LbH_gamma_CA-like"/>
</dbReference>
<dbReference type="PANTHER" id="PTHR13061">
    <property type="entry name" value="DYNACTIN SUBUNIT P25"/>
    <property type="match status" value="1"/>
</dbReference>
<dbReference type="Pfam" id="PF00132">
    <property type="entry name" value="Hexapep"/>
    <property type="match status" value="1"/>
</dbReference>
<keyword evidence="2" id="KW-1185">Reference proteome</keyword>
<evidence type="ECO:0000313" key="1">
    <source>
        <dbReference type="EMBL" id="AKU90842.1"/>
    </source>
</evidence>
<protein>
    <submittedName>
        <fullName evidence="1">Carbonic anhydrase, family 3</fullName>
    </submittedName>
</protein>
<accession>A0A0K1PBH0</accession>
<name>A0A0K1PBH0_9BACT</name>
<dbReference type="OrthoDB" id="9803036at2"/>
<evidence type="ECO:0000313" key="2">
    <source>
        <dbReference type="Proteomes" id="UP000055590"/>
    </source>
</evidence>
<proteinExistence type="predicted"/>
<organism evidence="1 2">
    <name type="scientific">Vulgatibacter incomptus</name>
    <dbReference type="NCBI Taxonomy" id="1391653"/>
    <lineage>
        <taxon>Bacteria</taxon>
        <taxon>Pseudomonadati</taxon>
        <taxon>Myxococcota</taxon>
        <taxon>Myxococcia</taxon>
        <taxon>Myxococcales</taxon>
        <taxon>Cystobacterineae</taxon>
        <taxon>Vulgatibacteraceae</taxon>
        <taxon>Vulgatibacter</taxon>
    </lineage>
</organism>
<dbReference type="InterPro" id="IPR011004">
    <property type="entry name" value="Trimer_LpxA-like_sf"/>
</dbReference>
<dbReference type="AlphaFoldDB" id="A0A0K1PBH0"/>
<dbReference type="RefSeq" id="WP_050725239.1">
    <property type="nucleotide sequence ID" value="NZ_CP012332.1"/>
</dbReference>
<reference evidence="1 2" key="1">
    <citation type="submission" date="2015-08" db="EMBL/GenBank/DDBJ databases">
        <authorList>
            <person name="Babu N.S."/>
            <person name="Beckwith C.J."/>
            <person name="Beseler K.G."/>
            <person name="Brison A."/>
            <person name="Carone J.V."/>
            <person name="Caskin T.P."/>
            <person name="Diamond M."/>
            <person name="Durham M.E."/>
            <person name="Foxe J.M."/>
            <person name="Go M."/>
            <person name="Henderson B.A."/>
            <person name="Jones I.B."/>
            <person name="McGettigan J.A."/>
            <person name="Micheletti S.J."/>
            <person name="Nasrallah M.E."/>
            <person name="Ortiz D."/>
            <person name="Piller C.R."/>
            <person name="Privatt S.R."/>
            <person name="Schneider S.L."/>
            <person name="Sharp S."/>
            <person name="Smith T.C."/>
            <person name="Stanton J.D."/>
            <person name="Ullery H.E."/>
            <person name="Wilson R.J."/>
            <person name="Serrano M.G."/>
            <person name="Buck G."/>
            <person name="Lee V."/>
            <person name="Wang Y."/>
            <person name="Carvalho R."/>
            <person name="Voegtly L."/>
            <person name="Shi R."/>
            <person name="Duckworth R."/>
            <person name="Johnson A."/>
            <person name="Loviza R."/>
            <person name="Walstead R."/>
            <person name="Shah Z."/>
            <person name="Kiflezghi M."/>
            <person name="Wade K."/>
            <person name="Ball S.L."/>
            <person name="Bradley K.W."/>
            <person name="Asai D.J."/>
            <person name="Bowman C.A."/>
            <person name="Russell D.A."/>
            <person name="Pope W.H."/>
            <person name="Jacobs-Sera D."/>
            <person name="Hendrix R.W."/>
            <person name="Hatfull G.F."/>
        </authorList>
    </citation>
    <scope>NUCLEOTIDE SEQUENCE [LARGE SCALE GENOMIC DNA]</scope>
    <source>
        <strain evidence="1 2">DSM 27710</strain>
    </source>
</reference>
<dbReference type="Gene3D" id="2.160.10.10">
    <property type="entry name" value="Hexapeptide repeat proteins"/>
    <property type="match status" value="1"/>
</dbReference>
<dbReference type="InterPro" id="IPR001451">
    <property type="entry name" value="Hexapep"/>
</dbReference>
<dbReference type="Proteomes" id="UP000055590">
    <property type="component" value="Chromosome"/>
</dbReference>
<dbReference type="EMBL" id="CP012332">
    <property type="protein sequence ID" value="AKU90842.1"/>
    <property type="molecule type" value="Genomic_DNA"/>
</dbReference>
<sequence length="176" mass="18966">MIRPCPFTHTEPSIDETAYVDVSAHVIGRVRIGARSSIWPGVVVRGDVHTIEIGDDTNVQDLSCLHVLKDRFSLTLGSRVSVGHGVMLHGCTIGDGSLIGMRATIMDDARIGANCLVAAGALVTPGFEAPPGSLVMGSPAKVKRELDASELELLDRTWRNYVDYSRAYIAKFGRGF</sequence>
<dbReference type="KEGG" id="vin:AKJ08_1229"/>
<dbReference type="InterPro" id="IPR050484">
    <property type="entry name" value="Transf_Hexapept/Carb_Anhydrase"/>
</dbReference>
<gene>
    <name evidence="1" type="ORF">AKJ08_1229</name>
</gene>
<dbReference type="PANTHER" id="PTHR13061:SF29">
    <property type="entry name" value="GAMMA CARBONIC ANHYDRASE-LIKE 1, MITOCHONDRIAL-RELATED"/>
    <property type="match status" value="1"/>
</dbReference>
<dbReference type="CDD" id="cd04645">
    <property type="entry name" value="LbH_gamma_CA_like"/>
    <property type="match status" value="1"/>
</dbReference>
<dbReference type="STRING" id="1391653.AKJ08_1229"/>
<dbReference type="SUPFAM" id="SSF51161">
    <property type="entry name" value="Trimeric LpxA-like enzymes"/>
    <property type="match status" value="1"/>
</dbReference>